<comment type="subcellular location">
    <subcellularLocation>
        <location evidence="1">Cell membrane</location>
        <topology evidence="1">Peripheral membrane protein</topology>
    </subcellularLocation>
</comment>
<keyword evidence="4" id="KW-1003">Cell membrane</keyword>
<evidence type="ECO:0000313" key="9">
    <source>
        <dbReference type="EMBL" id="MET3654983.1"/>
    </source>
</evidence>
<dbReference type="Gene3D" id="3.40.50.300">
    <property type="entry name" value="P-loop containing nucleotide triphosphate hydrolases"/>
    <property type="match status" value="1"/>
</dbReference>
<dbReference type="PROSITE" id="PS00211">
    <property type="entry name" value="ABC_TRANSPORTER_1"/>
    <property type="match status" value="1"/>
</dbReference>
<proteinExistence type="inferred from homology"/>
<evidence type="ECO:0000256" key="7">
    <source>
        <dbReference type="ARBA" id="ARBA00023136"/>
    </source>
</evidence>
<sequence>MSLLEVKKLSVIDTRSGQQIVQDLNFTLKENSCLGIVGESGSGKSITARAILGLTSPWLDVTGEAIFNGMNLIGQSNGVMRKIRGQQVCMILQDAMTAFNPLNTIGRQMSETFRENLGVKKKLAIDMAKVALHRVHIHHPEQVLKMYPHQLSGGMLQRVMISIVIMMEPDIIIADEPTTAIDSINQRDIVEQFKLLRELTGTSIIFISHDLGVVQYLSDELLVMQNGKCLEYGKTNEVFSSPKHGFTKYLINTRLSLTEPFQQSMTSGVLSCL</sequence>
<dbReference type="CDD" id="cd03257">
    <property type="entry name" value="ABC_NikE_OppD_transporters"/>
    <property type="match status" value="1"/>
</dbReference>
<evidence type="ECO:0000256" key="2">
    <source>
        <dbReference type="ARBA" id="ARBA00005417"/>
    </source>
</evidence>
<name>A0ABV2K4L0_SPOPS</name>
<dbReference type="InterPro" id="IPR050388">
    <property type="entry name" value="ABC_Ni/Peptide_Import"/>
</dbReference>
<evidence type="ECO:0000256" key="3">
    <source>
        <dbReference type="ARBA" id="ARBA00022448"/>
    </source>
</evidence>
<dbReference type="InterPro" id="IPR017871">
    <property type="entry name" value="ABC_transporter-like_CS"/>
</dbReference>
<dbReference type="PROSITE" id="PS50893">
    <property type="entry name" value="ABC_TRANSPORTER_2"/>
    <property type="match status" value="1"/>
</dbReference>
<dbReference type="EMBL" id="JBEPME010000001">
    <property type="protein sequence ID" value="MET3654983.1"/>
    <property type="molecule type" value="Genomic_DNA"/>
</dbReference>
<keyword evidence="3" id="KW-0813">Transport</keyword>
<dbReference type="InterPro" id="IPR003439">
    <property type="entry name" value="ABC_transporter-like_ATP-bd"/>
</dbReference>
<reference evidence="9 10" key="1">
    <citation type="submission" date="2024-06" db="EMBL/GenBank/DDBJ databases">
        <title>Sorghum-associated microbial communities from plants grown in Nebraska, USA.</title>
        <authorList>
            <person name="Schachtman D."/>
        </authorList>
    </citation>
    <scope>NUCLEOTIDE SEQUENCE [LARGE SCALE GENOMIC DNA]</scope>
    <source>
        <strain evidence="9 10">1288</strain>
    </source>
</reference>
<dbReference type="PANTHER" id="PTHR43297:SF2">
    <property type="entry name" value="DIPEPTIDE TRANSPORT ATP-BINDING PROTEIN DPPD"/>
    <property type="match status" value="1"/>
</dbReference>
<evidence type="ECO:0000256" key="5">
    <source>
        <dbReference type="ARBA" id="ARBA00022741"/>
    </source>
</evidence>
<protein>
    <submittedName>
        <fullName evidence="9">Nickel transport system ATP-binding protein</fullName>
    </submittedName>
</protein>
<dbReference type="Pfam" id="PF00005">
    <property type="entry name" value="ABC_tran"/>
    <property type="match status" value="1"/>
</dbReference>
<gene>
    <name evidence="9" type="ORF">ABIC55_000067</name>
</gene>
<comment type="similarity">
    <text evidence="2">Belongs to the ABC transporter superfamily.</text>
</comment>
<comment type="caution">
    <text evidence="9">The sequence shown here is derived from an EMBL/GenBank/DDBJ whole genome shotgun (WGS) entry which is preliminary data.</text>
</comment>
<evidence type="ECO:0000313" key="10">
    <source>
        <dbReference type="Proteomes" id="UP001549104"/>
    </source>
</evidence>
<feature type="domain" description="ABC transporter" evidence="8">
    <location>
        <begin position="6"/>
        <end position="251"/>
    </location>
</feature>
<dbReference type="SUPFAM" id="SSF52540">
    <property type="entry name" value="P-loop containing nucleoside triphosphate hydrolases"/>
    <property type="match status" value="1"/>
</dbReference>
<accession>A0ABV2K4L0</accession>
<keyword evidence="7" id="KW-0472">Membrane</keyword>
<evidence type="ECO:0000256" key="1">
    <source>
        <dbReference type="ARBA" id="ARBA00004202"/>
    </source>
</evidence>
<dbReference type="InterPro" id="IPR003593">
    <property type="entry name" value="AAA+_ATPase"/>
</dbReference>
<dbReference type="PANTHER" id="PTHR43297">
    <property type="entry name" value="OLIGOPEPTIDE TRANSPORT ATP-BINDING PROTEIN APPD"/>
    <property type="match status" value="1"/>
</dbReference>
<dbReference type="Proteomes" id="UP001549104">
    <property type="component" value="Unassembled WGS sequence"/>
</dbReference>
<dbReference type="GO" id="GO:0005524">
    <property type="term" value="F:ATP binding"/>
    <property type="evidence" value="ECO:0007669"/>
    <property type="project" value="UniProtKB-KW"/>
</dbReference>
<dbReference type="SMART" id="SM00382">
    <property type="entry name" value="AAA"/>
    <property type="match status" value="1"/>
</dbReference>
<evidence type="ECO:0000256" key="4">
    <source>
        <dbReference type="ARBA" id="ARBA00022475"/>
    </source>
</evidence>
<keyword evidence="6 9" id="KW-0067">ATP-binding</keyword>
<evidence type="ECO:0000259" key="8">
    <source>
        <dbReference type="PROSITE" id="PS50893"/>
    </source>
</evidence>
<dbReference type="InterPro" id="IPR027417">
    <property type="entry name" value="P-loop_NTPase"/>
</dbReference>
<dbReference type="RefSeq" id="WP_187046187.1">
    <property type="nucleotide sequence ID" value="NZ_JBEPME010000001.1"/>
</dbReference>
<evidence type="ECO:0000256" key="6">
    <source>
        <dbReference type="ARBA" id="ARBA00022840"/>
    </source>
</evidence>
<organism evidence="9 10">
    <name type="scientific">Sporosarcina psychrophila</name>
    <name type="common">Bacillus psychrophilus</name>
    <dbReference type="NCBI Taxonomy" id="1476"/>
    <lineage>
        <taxon>Bacteria</taxon>
        <taxon>Bacillati</taxon>
        <taxon>Bacillota</taxon>
        <taxon>Bacilli</taxon>
        <taxon>Bacillales</taxon>
        <taxon>Caryophanaceae</taxon>
        <taxon>Sporosarcina</taxon>
    </lineage>
</organism>
<keyword evidence="5" id="KW-0547">Nucleotide-binding</keyword>
<keyword evidence="10" id="KW-1185">Reference proteome</keyword>